<accession>A0ACC8XI17</accession>
<evidence type="ECO:0000313" key="2">
    <source>
        <dbReference type="Proteomes" id="UP000188637"/>
    </source>
</evidence>
<reference evidence="1" key="1">
    <citation type="submission" date="2016-08" db="EMBL/GenBank/DDBJ databases">
        <authorList>
            <person name="Ngugi D.K."/>
            <person name="Miyake S."/>
            <person name="Stingl U."/>
        </authorList>
    </citation>
    <scope>NUCLEOTIDE SEQUENCE</scope>
    <source>
        <strain evidence="1">SCG-D08WGA-EpuloA1</strain>
    </source>
</reference>
<name>A0ACC8XI17_9FIRM</name>
<sequence>MLNIILGMLLIISCGTCVFLLKKFKQSKKETEKLTNILDSIPSIISATDMNKNWIFVNKSVEKQLGKSRKELLGKNCSNWGAEICSSSDCGIACLKRGKKNTTFKIDENEYTVDVEYIKNNAGQNIGHVEIVGIIPYLNEISQLKQNQDFIIKDISDSLEEFSGLSSQVSQSVTDLSNGTAKQSELVKVFIHSISELSNSLENNINKIEETNKISIMAKDKAEIGAKYMKNLITAMTEVNKSSVNIAEVIKIIENISSQTNLLALNAAIESARAGEAGKGFAVVANEIRDLATKSSETVKEIEKIIVDSITSVEKGQSLVNETDLALNSIVQTVEDAANNSTMLIESTYQQKESLDQLNKGISQLEDINNTNVVCSENNLSISQDLRDKIKEFQQVVNR</sequence>
<evidence type="ECO:0000313" key="1">
    <source>
        <dbReference type="EMBL" id="ONI44150.1"/>
    </source>
</evidence>
<organism evidence="1 2">
    <name type="scientific">Candidatus Epulonipiscium fishelsonii</name>
    <dbReference type="NCBI Taxonomy" id="77094"/>
    <lineage>
        <taxon>Bacteria</taxon>
        <taxon>Bacillati</taxon>
        <taxon>Bacillota</taxon>
        <taxon>Clostridia</taxon>
        <taxon>Lachnospirales</taxon>
        <taxon>Lachnospiraceae</taxon>
        <taxon>Candidatus Epulonipiscium</taxon>
    </lineage>
</organism>
<gene>
    <name evidence="1" type="ORF">AN640_05800</name>
</gene>
<keyword evidence="2" id="KW-1185">Reference proteome</keyword>
<protein>
    <submittedName>
        <fullName evidence="1">Uncharacterized protein</fullName>
    </submittedName>
</protein>
<dbReference type="EMBL" id="LJHD01000119">
    <property type="protein sequence ID" value="ONI44150.1"/>
    <property type="molecule type" value="Genomic_DNA"/>
</dbReference>
<comment type="caution">
    <text evidence="1">The sequence shown here is derived from an EMBL/GenBank/DDBJ whole genome shotgun (WGS) entry which is preliminary data.</text>
</comment>
<proteinExistence type="predicted"/>
<dbReference type="Proteomes" id="UP000188637">
    <property type="component" value="Unassembled WGS sequence"/>
</dbReference>